<dbReference type="InterPro" id="IPR021955">
    <property type="entry name" value="DUF3572"/>
</dbReference>
<protein>
    <submittedName>
        <fullName evidence="1">DUF3572 domain-containing protein</fullName>
    </submittedName>
</protein>
<accession>A0A858STB9</accession>
<keyword evidence="2" id="KW-1185">Reference proteome</keyword>
<gene>
    <name evidence="1" type="ORF">G3256_10550</name>
</gene>
<organism evidence="1 2">
    <name type="scientific">Roseobacter ponti</name>
    <dbReference type="NCBI Taxonomy" id="1891787"/>
    <lineage>
        <taxon>Bacteria</taxon>
        <taxon>Pseudomonadati</taxon>
        <taxon>Pseudomonadota</taxon>
        <taxon>Alphaproteobacteria</taxon>
        <taxon>Rhodobacterales</taxon>
        <taxon>Roseobacteraceae</taxon>
        <taxon>Roseobacter</taxon>
    </lineage>
</organism>
<name>A0A858STB9_9RHOB</name>
<dbReference type="Pfam" id="PF12096">
    <property type="entry name" value="DUF3572"/>
    <property type="match status" value="1"/>
</dbReference>
<evidence type="ECO:0000313" key="2">
    <source>
        <dbReference type="Proteomes" id="UP000503308"/>
    </source>
</evidence>
<evidence type="ECO:0000313" key="1">
    <source>
        <dbReference type="EMBL" id="QJF51570.1"/>
    </source>
</evidence>
<reference evidence="1 2" key="1">
    <citation type="submission" date="2020-02" db="EMBL/GenBank/DDBJ databases">
        <title>Genome sequence of Roseobacter ponti.</title>
        <authorList>
            <person name="Hollensteiner J."/>
            <person name="Schneider D."/>
            <person name="Poehlein A."/>
            <person name="Daniel R."/>
        </authorList>
    </citation>
    <scope>NUCLEOTIDE SEQUENCE [LARGE SCALE GENOMIC DNA]</scope>
    <source>
        <strain evidence="1 2">DSM 106830</strain>
    </source>
</reference>
<proteinExistence type="predicted"/>
<dbReference type="EMBL" id="CP048788">
    <property type="protein sequence ID" value="QJF51570.1"/>
    <property type="molecule type" value="Genomic_DNA"/>
</dbReference>
<dbReference type="KEGG" id="rpon:G3256_10550"/>
<dbReference type="Proteomes" id="UP000503308">
    <property type="component" value="Chromosome"/>
</dbReference>
<sequence>MSLARENAEVIALQVLGWLAGNDELLPVFQGSTGVSESDIRAGAADPAFLASVLDFVLMDDAWVVAACDSAGLRYEMLPAARRALPGGDEVHWT</sequence>
<dbReference type="RefSeq" id="WP_169640787.1">
    <property type="nucleotide sequence ID" value="NZ_CP048788.1"/>
</dbReference>
<dbReference type="AlphaFoldDB" id="A0A858STB9"/>